<accession>A0ABN1QRL0</accession>
<dbReference type="PANTHER" id="PTHR43798">
    <property type="entry name" value="MONOACYLGLYCEROL LIPASE"/>
    <property type="match status" value="1"/>
</dbReference>
<keyword evidence="5" id="KW-1185">Reference proteome</keyword>
<dbReference type="Pfam" id="PF00561">
    <property type="entry name" value="Abhydrolase_1"/>
    <property type="match status" value="1"/>
</dbReference>
<dbReference type="RefSeq" id="WP_343943490.1">
    <property type="nucleotide sequence ID" value="NZ_BAAAHP010000130.1"/>
</dbReference>
<organism evidence="4 5">
    <name type="scientific">Pseudonocardia zijingensis</name>
    <dbReference type="NCBI Taxonomy" id="153376"/>
    <lineage>
        <taxon>Bacteria</taxon>
        <taxon>Bacillati</taxon>
        <taxon>Actinomycetota</taxon>
        <taxon>Actinomycetes</taxon>
        <taxon>Pseudonocardiales</taxon>
        <taxon>Pseudonocardiaceae</taxon>
        <taxon>Pseudonocardia</taxon>
    </lineage>
</organism>
<evidence type="ECO:0000256" key="2">
    <source>
        <dbReference type="SAM" id="MobiDB-lite"/>
    </source>
</evidence>
<protein>
    <submittedName>
        <fullName evidence="4">Alpha/beta hydrolase</fullName>
    </submittedName>
</protein>
<feature type="region of interest" description="Disordered" evidence="2">
    <location>
        <begin position="56"/>
        <end position="77"/>
    </location>
</feature>
<dbReference type="Gene3D" id="3.40.50.1820">
    <property type="entry name" value="alpha/beta hydrolase"/>
    <property type="match status" value="1"/>
</dbReference>
<dbReference type="InterPro" id="IPR050266">
    <property type="entry name" value="AB_hydrolase_sf"/>
</dbReference>
<dbReference type="PANTHER" id="PTHR43798:SF31">
    <property type="entry name" value="AB HYDROLASE SUPERFAMILY PROTEIN YCLE"/>
    <property type="match status" value="1"/>
</dbReference>
<feature type="domain" description="AB hydrolase-1" evidence="3">
    <location>
        <begin position="28"/>
        <end position="153"/>
    </location>
</feature>
<dbReference type="InterPro" id="IPR029058">
    <property type="entry name" value="AB_hydrolase_fold"/>
</dbReference>
<dbReference type="InterPro" id="IPR000073">
    <property type="entry name" value="AB_hydrolase_1"/>
</dbReference>
<dbReference type="GO" id="GO:0016787">
    <property type="term" value="F:hydrolase activity"/>
    <property type="evidence" value="ECO:0007669"/>
    <property type="project" value="UniProtKB-KW"/>
</dbReference>
<evidence type="ECO:0000256" key="1">
    <source>
        <dbReference type="ARBA" id="ARBA00022801"/>
    </source>
</evidence>
<evidence type="ECO:0000313" key="5">
    <source>
        <dbReference type="Proteomes" id="UP001499967"/>
    </source>
</evidence>
<reference evidence="4 5" key="1">
    <citation type="journal article" date="2019" name="Int. J. Syst. Evol. Microbiol.">
        <title>The Global Catalogue of Microorganisms (GCM) 10K type strain sequencing project: providing services to taxonomists for standard genome sequencing and annotation.</title>
        <authorList>
            <consortium name="The Broad Institute Genomics Platform"/>
            <consortium name="The Broad Institute Genome Sequencing Center for Infectious Disease"/>
            <person name="Wu L."/>
            <person name="Ma J."/>
        </authorList>
    </citation>
    <scope>NUCLEOTIDE SEQUENCE [LARGE SCALE GENOMIC DNA]</scope>
    <source>
        <strain evidence="4 5">JCM 11117</strain>
    </source>
</reference>
<evidence type="ECO:0000259" key="3">
    <source>
        <dbReference type="Pfam" id="PF00561"/>
    </source>
</evidence>
<sequence>MTTTTQPAVGSLEVPNARLHYEVRGAGPLVVLVGAPMGAAAFAPLADLLATDHTVLTTDPRGTGRSPMTDPGQDSTPEMRADDLSRLIAHLGVGPAAAVLGSSGGAVSALALAQAHPDQVHTVVAHEPPLTELLADREQSRAATEEMIATYLAGDVVGAWVKFFAHANIVMPDGALEQMFGGERDPQDVADERHWFAHELRPTVRWEPDVALLRGGRTRIVVGIGEESTGQICDRTSTALASALDIEPTLFPGDHIGFVGDPGAFAVRLRSVLAGG</sequence>
<dbReference type="EMBL" id="BAAAHP010000130">
    <property type="protein sequence ID" value="GAA0946516.1"/>
    <property type="molecule type" value="Genomic_DNA"/>
</dbReference>
<keyword evidence="1 4" id="KW-0378">Hydrolase</keyword>
<gene>
    <name evidence="4" type="ORF">GCM10009559_45070</name>
</gene>
<proteinExistence type="predicted"/>
<dbReference type="Proteomes" id="UP001499967">
    <property type="component" value="Unassembled WGS sequence"/>
</dbReference>
<dbReference type="SUPFAM" id="SSF53474">
    <property type="entry name" value="alpha/beta-Hydrolases"/>
    <property type="match status" value="1"/>
</dbReference>
<evidence type="ECO:0000313" key="4">
    <source>
        <dbReference type="EMBL" id="GAA0946516.1"/>
    </source>
</evidence>
<name>A0ABN1QRL0_9PSEU</name>
<comment type="caution">
    <text evidence="4">The sequence shown here is derived from an EMBL/GenBank/DDBJ whole genome shotgun (WGS) entry which is preliminary data.</text>
</comment>